<feature type="compositionally biased region" description="Basic and acidic residues" evidence="3">
    <location>
        <begin position="205"/>
        <end position="215"/>
    </location>
</feature>
<evidence type="ECO:0000256" key="2">
    <source>
        <dbReference type="RuleBase" id="RU367088"/>
    </source>
</evidence>
<dbReference type="OrthoDB" id="10263628at2759"/>
<name>A0A3R7MIZ8_PENVA</name>
<reference evidence="5 6" key="2">
    <citation type="submission" date="2019-01" db="EMBL/GenBank/DDBJ databases">
        <title>The decoding of complex shrimp genome reveals the adaptation for benthos swimmer, frequently molting mechanism and breeding impact on genome.</title>
        <authorList>
            <person name="Sun Y."/>
            <person name="Gao Y."/>
            <person name="Yu Y."/>
        </authorList>
    </citation>
    <scope>NUCLEOTIDE SEQUENCE [LARGE SCALE GENOMIC DNA]</scope>
    <source>
        <tissue evidence="5">Muscle</tissue>
    </source>
</reference>
<dbReference type="AlphaFoldDB" id="A0A3R7MIZ8"/>
<dbReference type="GO" id="GO:0071108">
    <property type="term" value="P:protein K48-linked deubiquitination"/>
    <property type="evidence" value="ECO:0007669"/>
    <property type="project" value="InterPro"/>
</dbReference>
<accession>A0A3R7MIZ8</accession>
<dbReference type="GO" id="GO:0006508">
    <property type="term" value="P:proteolysis"/>
    <property type="evidence" value="ECO:0007669"/>
    <property type="project" value="UniProtKB-KW"/>
</dbReference>
<feature type="compositionally biased region" description="Basic and acidic residues" evidence="3">
    <location>
        <begin position="389"/>
        <end position="403"/>
    </location>
</feature>
<feature type="compositionally biased region" description="Basic and acidic residues" evidence="3">
    <location>
        <begin position="1"/>
        <end position="10"/>
    </location>
</feature>
<keyword evidence="2" id="KW-0833">Ubl conjugation pathway</keyword>
<dbReference type="PANTHER" id="PTHR12473">
    <property type="entry name" value="UBIQUITIN CARBOXYL-TERMINAL HYDROLASE MINDY-4-RELATED"/>
    <property type="match status" value="1"/>
</dbReference>
<comment type="similarity">
    <text evidence="1 2">Belongs to the MINDY deubiquitinase family. FAM188 subfamily.</text>
</comment>
<dbReference type="PANTHER" id="PTHR12473:SF8">
    <property type="entry name" value="UBIQUITIN CARBOXYL-TERMINAL HYDROLASE MINDY-4-RELATED"/>
    <property type="match status" value="1"/>
</dbReference>
<dbReference type="InterPro" id="IPR039785">
    <property type="entry name" value="MINY3/4"/>
</dbReference>
<gene>
    <name evidence="5" type="ORF">C7M84_019177</name>
</gene>
<evidence type="ECO:0000313" key="5">
    <source>
        <dbReference type="EMBL" id="ROT62955.1"/>
    </source>
</evidence>
<comment type="function">
    <text evidence="2">Hydrolase that can remove 'Lys-48'-linked conjugated ubiquitin from proteins.</text>
</comment>
<feature type="domain" description="Deubiquitinating enzyme MINDY-3/4 conserved" evidence="4">
    <location>
        <begin position="470"/>
        <end position="808"/>
    </location>
</feature>
<evidence type="ECO:0000313" key="6">
    <source>
        <dbReference type="Proteomes" id="UP000283509"/>
    </source>
</evidence>
<feature type="compositionally biased region" description="Basic residues" evidence="3">
    <location>
        <begin position="407"/>
        <end position="419"/>
    </location>
</feature>
<dbReference type="GO" id="GO:1990380">
    <property type="term" value="F:K48-linked deubiquitinase activity"/>
    <property type="evidence" value="ECO:0007669"/>
    <property type="project" value="UniProtKB-UniRule"/>
</dbReference>
<evidence type="ECO:0000259" key="4">
    <source>
        <dbReference type="SMART" id="SM01174"/>
    </source>
</evidence>
<dbReference type="EC" id="3.4.19.12" evidence="2"/>
<keyword evidence="6" id="KW-1185">Reference proteome</keyword>
<evidence type="ECO:0000256" key="3">
    <source>
        <dbReference type="SAM" id="MobiDB-lite"/>
    </source>
</evidence>
<sequence>MFEFSRDEVVSAKPSRMGMVSPPRPGTQDSAQTPAHLLWLQTEDSHAEGGRFRNGLGGGGSSSDGGEGRSPDLMKLNTFAPNFNMTRTYDEALDTFRSQGSQRWIQNNHHLNHHSNGHIPNGMFNGAFNGFNLADNTVPNGSLQLSIQGKSVFDTDADDDIVQMAAQRDQLRGARNIRGMMAPVMSKEEDPRNRSANRRFLLTKQRSESMLGDHEESQEDVFPSMDNREDGDQGDVVGTMNRRRGIREMGGLIGGLGGVGLRPNADYLSDLNRRGDIMAQSMRRQSLKGSKQNLLESGFANFSSNDSSRMSIGTVSPEEFLIFKSENDKSAMIEQGAGAGLRKGQPRFIPNSHEDIQILNLQGFMDASSFANDLGNLSKRKQRKKRGKRGLENGQIEKIRDGYKQSSRPRRKRSHRLPKTHMSDDDDGELTLKDIDDLDNKVAGLVIGPKTVNTESSGTPITLEEASHLRNLLTGSPANTMPAEWMQQNFKQNANPNLSYGLVQNKGGPCGVLACVQAYMMKCLIFGTAVSPSTSPVSPLRPSQREWLWALASAITEILWKAGQEKKAILALPGSFAHFAEHGVGRYSNDGVTENLNLYEFVVQDDLYDAVNRHMSVFTAETGSGCVILLYSLLLTRGLENVETDKDAGGGQLLNAHGYSSQEIVNLLLTGIACTNTFNGDQTLGGNSDDKVVLKGVHHRSDIGLLSLFEHYDCYKVGSHLKTPQYPIWVVCCESHYSVLFSRDTAVSADVPPNTKFDIYYYDGLALQEDEIRLTIDMEGGEPDLAIIPPMEHCIRTKWKNAAINWNGTEPIL</sequence>
<feature type="compositionally biased region" description="Basic residues" evidence="3">
    <location>
        <begin position="378"/>
        <end position="388"/>
    </location>
</feature>
<keyword evidence="2" id="KW-0788">Thiol protease</keyword>
<comment type="catalytic activity">
    <reaction evidence="2">
        <text>Thiol-dependent hydrolysis of ester, thioester, amide, peptide and isopeptide bonds formed by the C-terminal Gly of ubiquitin (a 76-residue protein attached to proteins as an intracellular targeting signal).</text>
        <dbReference type="EC" id="3.4.19.12"/>
    </reaction>
</comment>
<feature type="region of interest" description="Disordered" evidence="3">
    <location>
        <begin position="1"/>
        <end position="31"/>
    </location>
</feature>
<dbReference type="GO" id="GO:0004843">
    <property type="term" value="F:cysteine-type deubiquitinase activity"/>
    <property type="evidence" value="ECO:0007669"/>
    <property type="project" value="UniProtKB-UniRule"/>
</dbReference>
<dbReference type="Pfam" id="PF13898">
    <property type="entry name" value="MINDY-3_4_CD"/>
    <property type="match status" value="1"/>
</dbReference>
<feature type="region of interest" description="Disordered" evidence="3">
    <location>
        <begin position="204"/>
        <end position="236"/>
    </location>
</feature>
<proteinExistence type="inferred from homology"/>
<dbReference type="Proteomes" id="UP000283509">
    <property type="component" value="Unassembled WGS sequence"/>
</dbReference>
<dbReference type="InterPro" id="IPR025257">
    <property type="entry name" value="MINDY-3/4_CD"/>
</dbReference>
<feature type="compositionally biased region" description="Gly residues" evidence="3">
    <location>
        <begin position="55"/>
        <end position="65"/>
    </location>
</feature>
<reference evidence="5 6" key="1">
    <citation type="submission" date="2018-04" db="EMBL/GenBank/DDBJ databases">
        <authorList>
            <person name="Zhang X."/>
            <person name="Yuan J."/>
            <person name="Li F."/>
            <person name="Xiang J."/>
        </authorList>
    </citation>
    <scope>NUCLEOTIDE SEQUENCE [LARGE SCALE GENOMIC DNA]</scope>
    <source>
        <tissue evidence="5">Muscle</tissue>
    </source>
</reference>
<feature type="region of interest" description="Disordered" evidence="3">
    <location>
        <begin position="375"/>
        <end position="428"/>
    </location>
</feature>
<dbReference type="EMBL" id="QCYY01003518">
    <property type="protein sequence ID" value="ROT62955.1"/>
    <property type="molecule type" value="Genomic_DNA"/>
</dbReference>
<comment type="caution">
    <text evidence="5">The sequence shown here is derived from an EMBL/GenBank/DDBJ whole genome shotgun (WGS) entry which is preliminary data.</text>
</comment>
<keyword evidence="2" id="KW-0378">Hydrolase</keyword>
<dbReference type="SMART" id="SM01174">
    <property type="entry name" value="DUF4205"/>
    <property type="match status" value="1"/>
</dbReference>
<evidence type="ECO:0000256" key="1">
    <source>
        <dbReference type="ARBA" id="ARBA00011074"/>
    </source>
</evidence>
<feature type="region of interest" description="Disordered" evidence="3">
    <location>
        <begin position="48"/>
        <end position="74"/>
    </location>
</feature>
<protein>
    <recommendedName>
        <fullName evidence="2">Ubiquitin carboxyl-terminal hydrolase MINDY</fullName>
        <ecNumber evidence="2">3.4.19.12</ecNumber>
    </recommendedName>
</protein>
<organism evidence="5 6">
    <name type="scientific">Penaeus vannamei</name>
    <name type="common">Whiteleg shrimp</name>
    <name type="synonym">Litopenaeus vannamei</name>
    <dbReference type="NCBI Taxonomy" id="6689"/>
    <lineage>
        <taxon>Eukaryota</taxon>
        <taxon>Metazoa</taxon>
        <taxon>Ecdysozoa</taxon>
        <taxon>Arthropoda</taxon>
        <taxon>Crustacea</taxon>
        <taxon>Multicrustacea</taxon>
        <taxon>Malacostraca</taxon>
        <taxon>Eumalacostraca</taxon>
        <taxon>Eucarida</taxon>
        <taxon>Decapoda</taxon>
        <taxon>Dendrobranchiata</taxon>
        <taxon>Penaeoidea</taxon>
        <taxon>Penaeidae</taxon>
        <taxon>Penaeus</taxon>
    </lineage>
</organism>
<keyword evidence="2" id="KW-0645">Protease</keyword>